<dbReference type="Pfam" id="PF13522">
    <property type="entry name" value="GATase_6"/>
    <property type="match status" value="1"/>
</dbReference>
<dbReference type="CDD" id="cd00712">
    <property type="entry name" value="AsnB"/>
    <property type="match status" value="1"/>
</dbReference>
<evidence type="ECO:0000313" key="6">
    <source>
        <dbReference type="EMBL" id="SUZ96154.1"/>
    </source>
</evidence>
<keyword evidence="4" id="KW-0315">Glutamine amidotransferase</keyword>
<accession>A0A381RY94</accession>
<comment type="similarity">
    <text evidence="1">Belongs to the asparagine synthetase family.</text>
</comment>
<dbReference type="SUPFAM" id="SSF52402">
    <property type="entry name" value="Adenine nucleotide alpha hydrolases-like"/>
    <property type="match status" value="1"/>
</dbReference>
<dbReference type="SUPFAM" id="SSF56235">
    <property type="entry name" value="N-terminal nucleophile aminohydrolases (Ntn hydrolases)"/>
    <property type="match status" value="1"/>
</dbReference>
<dbReference type="GO" id="GO:0005524">
    <property type="term" value="F:ATP binding"/>
    <property type="evidence" value="ECO:0007669"/>
    <property type="project" value="UniProtKB-KW"/>
</dbReference>
<reference evidence="6" key="1">
    <citation type="submission" date="2018-05" db="EMBL/GenBank/DDBJ databases">
        <authorList>
            <person name="Lanie J.A."/>
            <person name="Ng W.-L."/>
            <person name="Kazmierczak K.M."/>
            <person name="Andrzejewski T.M."/>
            <person name="Davidsen T.M."/>
            <person name="Wayne K.J."/>
            <person name="Tettelin H."/>
            <person name="Glass J.I."/>
            <person name="Rusch D."/>
            <person name="Podicherti R."/>
            <person name="Tsui H.-C.T."/>
            <person name="Winkler M.E."/>
        </authorList>
    </citation>
    <scope>NUCLEOTIDE SEQUENCE</scope>
</reference>
<dbReference type="InterPro" id="IPR029055">
    <property type="entry name" value="Ntn_hydrolases_N"/>
</dbReference>
<dbReference type="InterPro" id="IPR006426">
    <property type="entry name" value="Asn_synth_AEB"/>
</dbReference>
<dbReference type="InterPro" id="IPR001962">
    <property type="entry name" value="Asn_synthase"/>
</dbReference>
<proteinExistence type="inferred from homology"/>
<dbReference type="GO" id="GO:0006529">
    <property type="term" value="P:asparagine biosynthetic process"/>
    <property type="evidence" value="ECO:0007669"/>
    <property type="project" value="InterPro"/>
</dbReference>
<organism evidence="6">
    <name type="scientific">marine metagenome</name>
    <dbReference type="NCBI Taxonomy" id="408172"/>
    <lineage>
        <taxon>unclassified sequences</taxon>
        <taxon>metagenomes</taxon>
        <taxon>ecological metagenomes</taxon>
    </lineage>
</organism>
<keyword evidence="2" id="KW-0547">Nucleotide-binding</keyword>
<protein>
    <recommendedName>
        <fullName evidence="5">Glutamine amidotransferase type-2 domain-containing protein</fullName>
    </recommendedName>
</protein>
<evidence type="ECO:0000256" key="4">
    <source>
        <dbReference type="ARBA" id="ARBA00022962"/>
    </source>
</evidence>
<dbReference type="Gene3D" id="3.40.50.620">
    <property type="entry name" value="HUPs"/>
    <property type="match status" value="1"/>
</dbReference>
<dbReference type="AlphaFoldDB" id="A0A381RY94"/>
<dbReference type="PROSITE" id="PS51278">
    <property type="entry name" value="GATASE_TYPE_2"/>
    <property type="match status" value="1"/>
</dbReference>
<name>A0A381RY94_9ZZZZ</name>
<dbReference type="NCBIfam" id="TIGR01536">
    <property type="entry name" value="asn_synth_AEB"/>
    <property type="match status" value="1"/>
</dbReference>
<dbReference type="PANTHER" id="PTHR43284:SF1">
    <property type="entry name" value="ASPARAGINE SYNTHETASE"/>
    <property type="match status" value="1"/>
</dbReference>
<sequence length="665" mass="75546">MCGMTGVWCSVQQDRLESITRTMTTTIQHRGPDDSGVWVDDSIGLGLGHRRLSILDLSLAGHQPMHSSCDHYVIVFNGEIYNHLDLRKQLSVDSRQRQWKGHSDTETLLACFEAWGIEQTLAKTVGMFALALWDKQKRKLYLARDRLGEKPLYYGWVDGAFIFASELKALKAYPGFNNAISRDALALYLQYNYVPTPHSIYENIYKLEPGCCLSLTAAAVVTPLSVTPAVDGEYDGLALHRWWSLGDTVQHGSKSSIHNEDDAIEGLDTRLRESIRLQSIADVPLGAFLSGGIDSSTIVALMQSEAVSPVKTFTIGFSESEHNEAIYAKEVARHLGTEHTELYFSSNDALDVISRLPDLYDEPFADSSQIPTFLVSQMAKQHVTVALSGDGGDELFGGYNRYFWGKKIWNKLSWMPWSLRRLLGAFILSQPVERWDLLSNYACKLFSSAGVVQLGDKAHKLGARLETVHNIDDLYMSLISQWGKPQPVVNCNYTARTILDCREAWPNIDSDEERMMYLDSMTYLPDDILCKVDRAAMGVSLETRVPFLNHRVVEYAWQLPLSMKIKNGQGKWLLRQLLYKHVPKALIERPKQGFSIPLAEWLRGPLRDWAEALLDEQRLRHEGYFDPTPILHKWNEHLAGRGNWQHHLWSVLMFQAWLEKQNDTQ</sequence>
<gene>
    <name evidence="6" type="ORF">METZ01_LOCUS49008</name>
</gene>
<evidence type="ECO:0000256" key="2">
    <source>
        <dbReference type="ARBA" id="ARBA00022741"/>
    </source>
</evidence>
<dbReference type="GO" id="GO:0004066">
    <property type="term" value="F:asparagine synthase (glutamine-hydrolyzing) activity"/>
    <property type="evidence" value="ECO:0007669"/>
    <property type="project" value="InterPro"/>
</dbReference>
<dbReference type="InterPro" id="IPR017932">
    <property type="entry name" value="GATase_2_dom"/>
</dbReference>
<dbReference type="GO" id="GO:0005829">
    <property type="term" value="C:cytosol"/>
    <property type="evidence" value="ECO:0007669"/>
    <property type="project" value="TreeGrafter"/>
</dbReference>
<dbReference type="InterPro" id="IPR014729">
    <property type="entry name" value="Rossmann-like_a/b/a_fold"/>
</dbReference>
<feature type="domain" description="Glutamine amidotransferase type-2" evidence="5">
    <location>
        <begin position="2"/>
        <end position="218"/>
    </location>
</feature>
<dbReference type="PANTHER" id="PTHR43284">
    <property type="entry name" value="ASPARAGINE SYNTHETASE (GLUTAMINE-HYDROLYZING)"/>
    <property type="match status" value="1"/>
</dbReference>
<dbReference type="InterPro" id="IPR033738">
    <property type="entry name" value="AsnB_N"/>
</dbReference>
<evidence type="ECO:0000256" key="1">
    <source>
        <dbReference type="ARBA" id="ARBA00005752"/>
    </source>
</evidence>
<dbReference type="Gene3D" id="3.60.20.10">
    <property type="entry name" value="Glutamine Phosphoribosylpyrophosphate, subunit 1, domain 1"/>
    <property type="match status" value="1"/>
</dbReference>
<dbReference type="InterPro" id="IPR051786">
    <property type="entry name" value="ASN_synthetase/amidase"/>
</dbReference>
<dbReference type="CDD" id="cd01991">
    <property type="entry name" value="Asn_synthase_B_C"/>
    <property type="match status" value="1"/>
</dbReference>
<dbReference type="PIRSF" id="PIRSF001589">
    <property type="entry name" value="Asn_synthetase_glu-h"/>
    <property type="match status" value="1"/>
</dbReference>
<evidence type="ECO:0000259" key="5">
    <source>
        <dbReference type="PROSITE" id="PS51278"/>
    </source>
</evidence>
<keyword evidence="3" id="KW-0067">ATP-binding</keyword>
<evidence type="ECO:0000256" key="3">
    <source>
        <dbReference type="ARBA" id="ARBA00022840"/>
    </source>
</evidence>
<dbReference type="EMBL" id="UINC01002388">
    <property type="protein sequence ID" value="SUZ96154.1"/>
    <property type="molecule type" value="Genomic_DNA"/>
</dbReference>
<dbReference type="Pfam" id="PF00733">
    <property type="entry name" value="Asn_synthase"/>
    <property type="match status" value="1"/>
</dbReference>